<feature type="domain" description="Reverse transcriptase" evidence="1">
    <location>
        <begin position="1"/>
        <end position="237"/>
    </location>
</feature>
<reference evidence="2 3" key="1">
    <citation type="journal article" date="2019" name="Sci. Rep.">
        <title>Orb-weaving spider Araneus ventricosus genome elucidates the spidroin gene catalogue.</title>
        <authorList>
            <person name="Kono N."/>
            <person name="Nakamura H."/>
            <person name="Ohtoshi R."/>
            <person name="Moran D.A.P."/>
            <person name="Shinohara A."/>
            <person name="Yoshida Y."/>
            <person name="Fujiwara M."/>
            <person name="Mori M."/>
            <person name="Tomita M."/>
            <person name="Arakawa K."/>
        </authorList>
    </citation>
    <scope>NUCLEOTIDE SEQUENCE [LARGE SCALE GENOMIC DNA]</scope>
</reference>
<dbReference type="EMBL" id="BGPR01025901">
    <property type="protein sequence ID" value="GBN95175.1"/>
    <property type="molecule type" value="Genomic_DNA"/>
</dbReference>
<evidence type="ECO:0000259" key="1">
    <source>
        <dbReference type="PROSITE" id="PS50878"/>
    </source>
</evidence>
<organism evidence="2 3">
    <name type="scientific">Araneus ventricosus</name>
    <name type="common">Orbweaver spider</name>
    <name type="synonym">Epeira ventricosa</name>
    <dbReference type="NCBI Taxonomy" id="182803"/>
    <lineage>
        <taxon>Eukaryota</taxon>
        <taxon>Metazoa</taxon>
        <taxon>Ecdysozoa</taxon>
        <taxon>Arthropoda</taxon>
        <taxon>Chelicerata</taxon>
        <taxon>Arachnida</taxon>
        <taxon>Araneae</taxon>
        <taxon>Araneomorphae</taxon>
        <taxon>Entelegynae</taxon>
        <taxon>Araneoidea</taxon>
        <taxon>Araneidae</taxon>
        <taxon>Araneus</taxon>
    </lineage>
</organism>
<dbReference type="InterPro" id="IPR000477">
    <property type="entry name" value="RT_dom"/>
</dbReference>
<evidence type="ECO:0000313" key="3">
    <source>
        <dbReference type="Proteomes" id="UP000499080"/>
    </source>
</evidence>
<dbReference type="PANTHER" id="PTHR36688:SF1">
    <property type="entry name" value="ENDONUCLEASE_EXONUCLEASE_PHOSPHATASE DOMAIN-CONTAINING PROTEIN"/>
    <property type="match status" value="1"/>
</dbReference>
<dbReference type="Pfam" id="PF00078">
    <property type="entry name" value="RVT_1"/>
    <property type="match status" value="1"/>
</dbReference>
<dbReference type="GO" id="GO:0071897">
    <property type="term" value="P:DNA biosynthetic process"/>
    <property type="evidence" value="ECO:0007669"/>
    <property type="project" value="UniProtKB-ARBA"/>
</dbReference>
<dbReference type="Proteomes" id="UP000499080">
    <property type="component" value="Unassembled WGS sequence"/>
</dbReference>
<dbReference type="InterPro" id="IPR043502">
    <property type="entry name" value="DNA/RNA_pol_sf"/>
</dbReference>
<comment type="caution">
    <text evidence="2">The sequence shown here is derived from an EMBL/GenBank/DDBJ whole genome shotgun (WGS) entry which is preliminary data.</text>
</comment>
<dbReference type="InterPro" id="IPR052560">
    <property type="entry name" value="RdDP_mobile_element"/>
</dbReference>
<keyword evidence="3" id="KW-1185">Reference proteome</keyword>
<evidence type="ECO:0000313" key="2">
    <source>
        <dbReference type="EMBL" id="GBN95175.1"/>
    </source>
</evidence>
<dbReference type="SUPFAM" id="SSF56672">
    <property type="entry name" value="DNA/RNA polymerases"/>
    <property type="match status" value="1"/>
</dbReference>
<protein>
    <submittedName>
        <fullName evidence="2">Retrovirus-related Pol polyprotein from type-1 retrotransposable element R1</fullName>
    </submittedName>
</protein>
<dbReference type="PANTHER" id="PTHR36688">
    <property type="entry name" value="ENDO/EXONUCLEASE/PHOSPHATASE DOMAIN-CONTAINING PROTEIN"/>
    <property type="match status" value="1"/>
</dbReference>
<gene>
    <name evidence="2" type="primary">PO11_274</name>
    <name evidence="2" type="ORF">AVEN_172365_1</name>
</gene>
<dbReference type="AlphaFoldDB" id="A0A4Y2T7V2"/>
<name>A0A4Y2T7V2_ARAVE</name>
<accession>A0A4Y2T7V2</accession>
<sequence length="313" mass="35529">MENSERGTPTEFGLKILQNLYPIIAPRAAQIQPHQTLLEEEKFSQQEMDDILKNIPNGKAPGYDGIDNIIVKTSRAHLPVCNTLPSNKFASLSFLSNISETFLDTLRNRKVAMQTSEGPVLWEQTRGCPQGSCSGPAFWNIVADEILLVQWPQGVHLQAFSDDFAFIVTDNTREGLRKLSKLALDKFKDWTDKNKMHVSMEKSSHVLFSKLVRGPTIKWGNQSISRKNHLKYLGVTIDDKLSCLPHVIEQGKRVMDQYQHLCKFAGKSWGINKNIRRLFYKTVIERTLCHGAAAWGHNMISRLHSTSVSSLYY</sequence>
<proteinExistence type="predicted"/>
<dbReference type="PROSITE" id="PS50878">
    <property type="entry name" value="RT_POL"/>
    <property type="match status" value="1"/>
</dbReference>